<dbReference type="Gramene" id="OIW04125">
    <property type="protein sequence ID" value="OIW04125"/>
    <property type="gene ID" value="TanjilG_00685"/>
</dbReference>
<keyword evidence="3" id="KW-1185">Reference proteome</keyword>
<proteinExistence type="predicted"/>
<feature type="region of interest" description="Disordered" evidence="1">
    <location>
        <begin position="124"/>
        <end position="143"/>
    </location>
</feature>
<evidence type="ECO:0000256" key="1">
    <source>
        <dbReference type="SAM" id="MobiDB-lite"/>
    </source>
</evidence>
<sequence length="224" mass="24753">MEPDPTRRVLTRKRKPLSDCTNTFNSHSSPSLPIKPNPPPPPPPPPPSYSFNKTPSKRISSKNLHTPSNPTSPILSTPSLNSSSSLHGTGDVEASGCISIKYSRRRKSNQRKDKGKVVVIPVSSSYSNRRKDKGKAIATPLSSTPNLRISNSWEKSGRFEGVNVHKAKALTVPLRKKHRSVSSGQDALKDPVLQDFIEEQRAYFKAIDEFKLSEEEVESGDELD</sequence>
<dbReference type="Proteomes" id="UP000188354">
    <property type="component" value="Chromosome LG09"/>
</dbReference>
<dbReference type="PANTHER" id="PTHR35740:SF1">
    <property type="entry name" value="OS12G0111700 PROTEIN"/>
    <property type="match status" value="1"/>
</dbReference>
<accession>A0A4P1R7X4</accession>
<gene>
    <name evidence="2" type="ORF">TanjilG_00685</name>
</gene>
<dbReference type="SUPFAM" id="SSF101447">
    <property type="entry name" value="Formin homology 2 domain (FH2 domain)"/>
    <property type="match status" value="1"/>
</dbReference>
<dbReference type="AlphaFoldDB" id="A0A4P1R7X4"/>
<dbReference type="PANTHER" id="PTHR35740">
    <property type="entry name" value="OS12G0111700 PROTEIN"/>
    <property type="match status" value="1"/>
</dbReference>
<protein>
    <submittedName>
        <fullName evidence="2">Uncharacterized protein</fullName>
    </submittedName>
</protein>
<evidence type="ECO:0000313" key="2">
    <source>
        <dbReference type="EMBL" id="OIW04125.1"/>
    </source>
</evidence>
<feature type="compositionally biased region" description="Pro residues" evidence="1">
    <location>
        <begin position="33"/>
        <end position="48"/>
    </location>
</feature>
<reference evidence="2 3" key="1">
    <citation type="journal article" date="2017" name="Plant Biotechnol. J.">
        <title>A comprehensive draft genome sequence for lupin (Lupinus angustifolius), an emerging health food: insights into plant-microbe interactions and legume evolution.</title>
        <authorList>
            <person name="Hane J.K."/>
            <person name="Ming Y."/>
            <person name="Kamphuis L.G."/>
            <person name="Nelson M.N."/>
            <person name="Garg G."/>
            <person name="Atkins C.A."/>
            <person name="Bayer P.E."/>
            <person name="Bravo A."/>
            <person name="Bringans S."/>
            <person name="Cannon S."/>
            <person name="Edwards D."/>
            <person name="Foley R."/>
            <person name="Gao L.L."/>
            <person name="Harrison M.J."/>
            <person name="Huang W."/>
            <person name="Hurgobin B."/>
            <person name="Li S."/>
            <person name="Liu C.W."/>
            <person name="McGrath A."/>
            <person name="Morahan G."/>
            <person name="Murray J."/>
            <person name="Weller J."/>
            <person name="Jian J."/>
            <person name="Singh K.B."/>
        </authorList>
    </citation>
    <scope>NUCLEOTIDE SEQUENCE [LARGE SCALE GENOMIC DNA]</scope>
    <source>
        <strain evidence="3">cv. Tanjil</strain>
        <tissue evidence="2">Whole plant</tissue>
    </source>
</reference>
<organism evidence="2 3">
    <name type="scientific">Lupinus angustifolius</name>
    <name type="common">Narrow-leaved blue lupine</name>
    <dbReference type="NCBI Taxonomy" id="3871"/>
    <lineage>
        <taxon>Eukaryota</taxon>
        <taxon>Viridiplantae</taxon>
        <taxon>Streptophyta</taxon>
        <taxon>Embryophyta</taxon>
        <taxon>Tracheophyta</taxon>
        <taxon>Spermatophyta</taxon>
        <taxon>Magnoliopsida</taxon>
        <taxon>eudicotyledons</taxon>
        <taxon>Gunneridae</taxon>
        <taxon>Pentapetalae</taxon>
        <taxon>rosids</taxon>
        <taxon>fabids</taxon>
        <taxon>Fabales</taxon>
        <taxon>Fabaceae</taxon>
        <taxon>Papilionoideae</taxon>
        <taxon>50 kb inversion clade</taxon>
        <taxon>genistoids sensu lato</taxon>
        <taxon>core genistoids</taxon>
        <taxon>Genisteae</taxon>
        <taxon>Lupinus</taxon>
    </lineage>
</organism>
<feature type="region of interest" description="Disordered" evidence="1">
    <location>
        <begin position="1"/>
        <end position="116"/>
    </location>
</feature>
<name>A0A4P1R7X4_LUPAN</name>
<evidence type="ECO:0000313" key="3">
    <source>
        <dbReference type="Proteomes" id="UP000188354"/>
    </source>
</evidence>
<dbReference type="EMBL" id="CM007369">
    <property type="protein sequence ID" value="OIW04125.1"/>
    <property type="molecule type" value="Genomic_DNA"/>
</dbReference>
<feature type="compositionally biased region" description="Low complexity" evidence="1">
    <location>
        <begin position="66"/>
        <end position="86"/>
    </location>
</feature>